<evidence type="ECO:0000256" key="7">
    <source>
        <dbReference type="ARBA" id="ARBA00083243"/>
    </source>
</evidence>
<sequence length="312" mass="33131">MHPRLLKTFLAVAHNRSFTRAADEVHLAQSSVSDQMQTLEAELGTALFVRSRQGLELTQAGQVLVSYAEEILVLAGEARIAVTAAGGSETGSVTIGALETIAAVRLPEWLAGFQGAHPDIALRLKVAGTGELMRKLEAGELDVVFCFDNGGLDERFVKRVVSREPLVLVTSTGAGFAERKPDLAELATIDFLATEVGCVYRSMFDKAFADAGLAPPRLAAEAGSIGAIARLVAAGAGMGLVPRLGVADAIDRGEINELPWPGPSQTVPLVMIWRRRRVQPPSLKLLLAAASEGFAPARSVDAHPRHAVRFPS</sequence>
<keyword evidence="10" id="KW-1185">Reference proteome</keyword>
<organism evidence="9 10">
    <name type="scientific">Rhizobium miluonense</name>
    <dbReference type="NCBI Taxonomy" id="411945"/>
    <lineage>
        <taxon>Bacteria</taxon>
        <taxon>Pseudomonadati</taxon>
        <taxon>Pseudomonadota</taxon>
        <taxon>Alphaproteobacteria</taxon>
        <taxon>Hyphomicrobiales</taxon>
        <taxon>Rhizobiaceae</taxon>
        <taxon>Rhizobium/Agrobacterium group</taxon>
        <taxon>Rhizobium</taxon>
    </lineage>
</organism>
<dbReference type="PRINTS" id="PR00039">
    <property type="entry name" value="HTHLYSR"/>
</dbReference>
<evidence type="ECO:0000256" key="4">
    <source>
        <dbReference type="ARBA" id="ARBA00023163"/>
    </source>
</evidence>
<dbReference type="InterPro" id="IPR005119">
    <property type="entry name" value="LysR_subst-bd"/>
</dbReference>
<dbReference type="Pfam" id="PF00126">
    <property type="entry name" value="HTH_1"/>
    <property type="match status" value="1"/>
</dbReference>
<evidence type="ECO:0000259" key="8">
    <source>
        <dbReference type="PROSITE" id="PS50931"/>
    </source>
</evidence>
<dbReference type="EMBL" id="FMAH01000022">
    <property type="protein sequence ID" value="SCB34724.1"/>
    <property type="molecule type" value="Genomic_DNA"/>
</dbReference>
<evidence type="ECO:0000256" key="5">
    <source>
        <dbReference type="ARBA" id="ARBA00054626"/>
    </source>
</evidence>
<evidence type="ECO:0000313" key="10">
    <source>
        <dbReference type="Proteomes" id="UP000199435"/>
    </source>
</evidence>
<keyword evidence="3 9" id="KW-0238">DNA-binding</keyword>
<evidence type="ECO:0000256" key="1">
    <source>
        <dbReference type="ARBA" id="ARBA00009437"/>
    </source>
</evidence>
<evidence type="ECO:0000256" key="2">
    <source>
        <dbReference type="ARBA" id="ARBA00023015"/>
    </source>
</evidence>
<dbReference type="FunFam" id="1.10.10.10:FF:000001">
    <property type="entry name" value="LysR family transcriptional regulator"/>
    <property type="match status" value="1"/>
</dbReference>
<dbReference type="STRING" id="411945.GA0061102_102266"/>
<dbReference type="PROSITE" id="PS50931">
    <property type="entry name" value="HTH_LYSR"/>
    <property type="match status" value="1"/>
</dbReference>
<dbReference type="CDD" id="cd05466">
    <property type="entry name" value="PBP2_LTTR_substrate"/>
    <property type="match status" value="1"/>
</dbReference>
<keyword evidence="2" id="KW-0805">Transcription regulation</keyword>
<dbReference type="PANTHER" id="PTHR30126:SF39">
    <property type="entry name" value="HTH-TYPE TRANSCRIPTIONAL REGULATOR CYSL"/>
    <property type="match status" value="1"/>
</dbReference>
<dbReference type="OrthoDB" id="9791253at2"/>
<dbReference type="Gene3D" id="3.40.190.10">
    <property type="entry name" value="Periplasmic binding protein-like II"/>
    <property type="match status" value="2"/>
</dbReference>
<dbReference type="GO" id="GO:0000976">
    <property type="term" value="F:transcription cis-regulatory region binding"/>
    <property type="evidence" value="ECO:0007669"/>
    <property type="project" value="TreeGrafter"/>
</dbReference>
<reference evidence="10" key="1">
    <citation type="submission" date="2016-08" db="EMBL/GenBank/DDBJ databases">
        <authorList>
            <person name="Varghese N."/>
            <person name="Submissions Spin"/>
        </authorList>
    </citation>
    <scope>NUCLEOTIDE SEQUENCE [LARGE SCALE GENOMIC DNA]</scope>
    <source>
        <strain evidence="10">HAMBI 2971</strain>
    </source>
</reference>
<proteinExistence type="inferred from homology"/>
<gene>
    <name evidence="9" type="ORF">GA0061102_102266</name>
</gene>
<comment type="similarity">
    <text evidence="1">Belongs to the LysR transcriptional regulatory family.</text>
</comment>
<name>A0A1C3W4M1_9HYPH</name>
<dbReference type="AlphaFoldDB" id="A0A1C3W4M1"/>
<evidence type="ECO:0000256" key="6">
    <source>
        <dbReference type="ARBA" id="ARBA00067332"/>
    </source>
</evidence>
<dbReference type="GO" id="GO:0003700">
    <property type="term" value="F:DNA-binding transcription factor activity"/>
    <property type="evidence" value="ECO:0007669"/>
    <property type="project" value="InterPro"/>
</dbReference>
<dbReference type="Proteomes" id="UP000199435">
    <property type="component" value="Unassembled WGS sequence"/>
</dbReference>
<comment type="function">
    <text evidence="5">Transcriptional regulator of the ttuABCDE tartrate utilization operon.</text>
</comment>
<dbReference type="RefSeq" id="WP_092851777.1">
    <property type="nucleotide sequence ID" value="NZ_FMAH01000022.1"/>
</dbReference>
<dbReference type="SUPFAM" id="SSF46785">
    <property type="entry name" value="Winged helix' DNA-binding domain"/>
    <property type="match status" value="1"/>
</dbReference>
<keyword evidence="4" id="KW-0804">Transcription</keyword>
<dbReference type="InterPro" id="IPR036390">
    <property type="entry name" value="WH_DNA-bd_sf"/>
</dbReference>
<accession>A0A1C3W4M1</accession>
<dbReference type="SUPFAM" id="SSF53850">
    <property type="entry name" value="Periplasmic binding protein-like II"/>
    <property type="match status" value="1"/>
</dbReference>
<dbReference type="InterPro" id="IPR036388">
    <property type="entry name" value="WH-like_DNA-bd_sf"/>
</dbReference>
<dbReference type="Gene3D" id="1.10.10.10">
    <property type="entry name" value="Winged helix-like DNA-binding domain superfamily/Winged helix DNA-binding domain"/>
    <property type="match status" value="1"/>
</dbReference>
<dbReference type="InterPro" id="IPR000847">
    <property type="entry name" value="LysR_HTH_N"/>
</dbReference>
<evidence type="ECO:0000313" key="9">
    <source>
        <dbReference type="EMBL" id="SCB34724.1"/>
    </source>
</evidence>
<evidence type="ECO:0000256" key="3">
    <source>
        <dbReference type="ARBA" id="ARBA00023125"/>
    </source>
</evidence>
<feature type="domain" description="HTH lysR-type" evidence="8">
    <location>
        <begin position="1"/>
        <end position="58"/>
    </location>
</feature>
<dbReference type="PANTHER" id="PTHR30126">
    <property type="entry name" value="HTH-TYPE TRANSCRIPTIONAL REGULATOR"/>
    <property type="match status" value="1"/>
</dbReference>
<dbReference type="Pfam" id="PF03466">
    <property type="entry name" value="LysR_substrate"/>
    <property type="match status" value="1"/>
</dbReference>
<protein>
    <recommendedName>
        <fullName evidence="6">HTH-type transcriptional regulator TtuA</fullName>
    </recommendedName>
    <alternativeName>
        <fullName evidence="7">Tartrate utilization transcriptional regulator</fullName>
    </alternativeName>
</protein>